<protein>
    <submittedName>
        <fullName evidence="2">Putative acetyltransferase (Putative)</fullName>
    </submittedName>
</protein>
<dbReference type="PATRIC" id="fig|1614.7.peg.93"/>
<dbReference type="CDD" id="cd04301">
    <property type="entry name" value="NAT_SF"/>
    <property type="match status" value="1"/>
</dbReference>
<keyword evidence="3" id="KW-1185">Reference proteome</keyword>
<accession>A0A0C1M817</accession>
<keyword evidence="2" id="KW-0808">Transferase</keyword>
<dbReference type="InterPro" id="IPR000182">
    <property type="entry name" value="GNAT_dom"/>
</dbReference>
<feature type="domain" description="N-acetyltransferase" evidence="1">
    <location>
        <begin position="5"/>
        <end position="147"/>
    </location>
</feature>
<reference evidence="2 3" key="1">
    <citation type="submission" date="2014-06" db="EMBL/GenBank/DDBJ databases">
        <title>Functional and comparative genomic analyses of the Drosophila gut microbiota identify candidate symbiosis factors.</title>
        <authorList>
            <person name="Newell P.D."/>
            <person name="Chaston J.M."/>
            <person name="Douglas A.E."/>
        </authorList>
    </citation>
    <scope>NUCLEOTIDE SEQUENCE [LARGE SCALE GENOMIC DNA]</scope>
    <source>
        <strain evidence="2 3">DmCS_002</strain>
    </source>
</reference>
<dbReference type="SUPFAM" id="SSF55729">
    <property type="entry name" value="Acyl-CoA N-acyltransferases (Nat)"/>
    <property type="match status" value="1"/>
</dbReference>
<dbReference type="GO" id="GO:0016747">
    <property type="term" value="F:acyltransferase activity, transferring groups other than amino-acyl groups"/>
    <property type="evidence" value="ECO:0007669"/>
    <property type="project" value="InterPro"/>
</dbReference>
<dbReference type="InterPro" id="IPR016181">
    <property type="entry name" value="Acyl_CoA_acyltransferase"/>
</dbReference>
<gene>
    <name evidence="2" type="ORF">LfDm3_0101</name>
</gene>
<organism evidence="2 3">
    <name type="scientific">Fructilactobacillus fructivorans</name>
    <dbReference type="NCBI Taxonomy" id="1614"/>
    <lineage>
        <taxon>Bacteria</taxon>
        <taxon>Bacillati</taxon>
        <taxon>Bacillota</taxon>
        <taxon>Bacilli</taxon>
        <taxon>Lactobacillales</taxon>
        <taxon>Lactobacillaceae</taxon>
        <taxon>Fructilactobacillus</taxon>
    </lineage>
</organism>
<dbReference type="PROSITE" id="PS51186">
    <property type="entry name" value="GNAT"/>
    <property type="match status" value="1"/>
</dbReference>
<evidence type="ECO:0000313" key="3">
    <source>
        <dbReference type="Proteomes" id="UP000031397"/>
    </source>
</evidence>
<dbReference type="Pfam" id="PF13673">
    <property type="entry name" value="Acetyltransf_10"/>
    <property type="match status" value="1"/>
</dbReference>
<dbReference type="EMBL" id="JOJZ01000007">
    <property type="protein sequence ID" value="KID42649.1"/>
    <property type="molecule type" value="Genomic_DNA"/>
</dbReference>
<sequence length="147" mass="17527">MWKVKKFSQLTLDELFKIYQLRCEVFVVEQKITLQDIDDNDKKVWHLFLVDDDNQIICYGRIYEQTNYVTFGRIVVKRDHRGNHLGKNLVENIMNLIADKYPKKEIRIEAQKYVEDLYTSFNFVPTGGIFLEGGVEHIKMKHQPFIK</sequence>
<dbReference type="OrthoDB" id="9796171at2"/>
<name>A0A0C1M817_9LACO</name>
<dbReference type="Gene3D" id="3.40.630.30">
    <property type="match status" value="1"/>
</dbReference>
<evidence type="ECO:0000259" key="1">
    <source>
        <dbReference type="PROSITE" id="PS51186"/>
    </source>
</evidence>
<dbReference type="GeneID" id="74912806"/>
<comment type="caution">
    <text evidence="2">The sequence shown here is derived from an EMBL/GenBank/DDBJ whole genome shotgun (WGS) entry which is preliminary data.</text>
</comment>
<dbReference type="AlphaFoldDB" id="A0A0C1M817"/>
<dbReference type="Proteomes" id="UP000031397">
    <property type="component" value="Unassembled WGS sequence"/>
</dbReference>
<dbReference type="RefSeq" id="WP_039143009.1">
    <property type="nucleotide sequence ID" value="NZ_JOJZ01000007.1"/>
</dbReference>
<evidence type="ECO:0000313" key="2">
    <source>
        <dbReference type="EMBL" id="KID42649.1"/>
    </source>
</evidence>
<proteinExistence type="predicted"/>